<keyword evidence="2" id="KW-0472">Membrane</keyword>
<evidence type="ECO:0000313" key="3">
    <source>
        <dbReference type="EMBL" id="SEE42666.1"/>
    </source>
</evidence>
<evidence type="ECO:0000313" key="4">
    <source>
        <dbReference type="Proteomes" id="UP000183208"/>
    </source>
</evidence>
<feature type="coiled-coil region" evidence="1">
    <location>
        <begin position="52"/>
        <end position="100"/>
    </location>
</feature>
<evidence type="ECO:0000256" key="2">
    <source>
        <dbReference type="SAM" id="Phobius"/>
    </source>
</evidence>
<organism evidence="3 4">
    <name type="scientific">Bradyrhizobium lablabi</name>
    <dbReference type="NCBI Taxonomy" id="722472"/>
    <lineage>
        <taxon>Bacteria</taxon>
        <taxon>Pseudomonadati</taxon>
        <taxon>Pseudomonadota</taxon>
        <taxon>Alphaproteobacteria</taxon>
        <taxon>Hyphomicrobiales</taxon>
        <taxon>Nitrobacteraceae</taxon>
        <taxon>Bradyrhizobium</taxon>
    </lineage>
</organism>
<keyword evidence="1" id="KW-0175">Coiled coil</keyword>
<dbReference type="Proteomes" id="UP000183208">
    <property type="component" value="Unassembled WGS sequence"/>
</dbReference>
<accession>A0A1H5IR11</accession>
<gene>
    <name evidence="3" type="ORF">SAMN05444171_7433</name>
</gene>
<feature type="transmembrane region" description="Helical" evidence="2">
    <location>
        <begin position="20"/>
        <end position="43"/>
    </location>
</feature>
<name>A0A1H5IR11_9BRAD</name>
<dbReference type="AlphaFoldDB" id="A0A1H5IR11"/>
<evidence type="ECO:0000256" key="1">
    <source>
        <dbReference type="SAM" id="Coils"/>
    </source>
</evidence>
<reference evidence="3 4" key="1">
    <citation type="submission" date="2016-10" db="EMBL/GenBank/DDBJ databases">
        <authorList>
            <person name="de Groot N.N."/>
        </authorList>
    </citation>
    <scope>NUCLEOTIDE SEQUENCE [LARGE SCALE GENOMIC DNA]</scope>
    <source>
        <strain evidence="3 4">GAS522</strain>
    </source>
</reference>
<protein>
    <submittedName>
        <fullName evidence="3">Uncharacterized protein</fullName>
    </submittedName>
</protein>
<proteinExistence type="predicted"/>
<dbReference type="EMBL" id="FNTI01000001">
    <property type="protein sequence ID" value="SEE42666.1"/>
    <property type="molecule type" value="Genomic_DNA"/>
</dbReference>
<dbReference type="RefSeq" id="WP_074829646.1">
    <property type="nucleotide sequence ID" value="NZ_FNTI01000001.1"/>
</dbReference>
<keyword evidence="2" id="KW-0812">Transmembrane</keyword>
<sequence>MDALKDFLTKAADLYLAAPAFFNWAAPIFIAAIGGLIGLAYWLGGKFADSEINGLKAQMAALDQRFSLAKEQTAVSAKEASDLKSQLEKLQHQITNRESTEVLTESSRVLTTNLNRMISANNAAQGYLVSTGFDKNGELSWRPMTKEEARAEVDYRIKKLNDPR</sequence>
<keyword evidence="2" id="KW-1133">Transmembrane helix</keyword>